<proteinExistence type="inferred from homology"/>
<comment type="caution">
    <text evidence="6">The sequence shown here is derived from an EMBL/GenBank/DDBJ whole genome shotgun (WGS) entry which is preliminary data.</text>
</comment>
<keyword evidence="3" id="KW-0408">Iron</keyword>
<evidence type="ECO:0000313" key="6">
    <source>
        <dbReference type="EMBL" id="GHB49427.1"/>
    </source>
</evidence>
<dbReference type="InterPro" id="IPR004843">
    <property type="entry name" value="Calcineurin-like_PHP"/>
</dbReference>
<reference evidence="7" key="1">
    <citation type="journal article" date="2019" name="Int. J. Syst. Evol. Microbiol.">
        <title>The Global Catalogue of Microorganisms (GCM) 10K type strain sequencing project: providing services to taxonomists for standard genome sequencing and annotation.</title>
        <authorList>
            <consortium name="The Broad Institute Genomics Platform"/>
            <consortium name="The Broad Institute Genome Sequencing Center for Infectious Disease"/>
            <person name="Wu L."/>
            <person name="Ma J."/>
        </authorList>
    </citation>
    <scope>NUCLEOTIDE SEQUENCE [LARGE SCALE GENOMIC DNA]</scope>
    <source>
        <strain evidence="7">KCTC 12861</strain>
    </source>
</reference>
<name>A0ABQ3ETG2_9HYPH</name>
<dbReference type="PANTHER" id="PTHR42988">
    <property type="entry name" value="PHOSPHOHYDROLASE"/>
    <property type="match status" value="1"/>
</dbReference>
<dbReference type="InterPro" id="IPR029052">
    <property type="entry name" value="Metallo-depent_PP-like"/>
</dbReference>
<dbReference type="SUPFAM" id="SSF56300">
    <property type="entry name" value="Metallo-dependent phosphatases"/>
    <property type="match status" value="1"/>
</dbReference>
<organism evidence="6 7">
    <name type="scientific">Pseudovibrio japonicus</name>
    <dbReference type="NCBI Taxonomy" id="366534"/>
    <lineage>
        <taxon>Bacteria</taxon>
        <taxon>Pseudomonadati</taxon>
        <taxon>Pseudomonadota</taxon>
        <taxon>Alphaproteobacteria</taxon>
        <taxon>Hyphomicrobiales</taxon>
        <taxon>Stappiaceae</taxon>
        <taxon>Pseudovibrio</taxon>
    </lineage>
</organism>
<sequence length="286" mass="32109">MSTYSDRLLKLIVMSDIHLLPRGEVKRGLDTAPRFDAALDSVQAFHMDADLCVFAGDLTEKSDVKAYELFDNLRSRIDLPQRVLLGNHDDRDVYIRCAKEPMQDENGFIEGYEDIKGHRVLMLDSSEPGKTRGGFCDKRLTWVVERLAEAKSAGLKVIILLHHNPCALQMPVDTYRLSEPEKLLAVLHDSKAEIIQIVAGHCHITSAGSWGGYPCATISGNQHRVEPFLRGRSGQQACYEDPAQYAVLLSDGTNCAVHFQNYIDQSTVMDQLLFPAKMNQEFEKLD</sequence>
<dbReference type="PANTHER" id="PTHR42988:SF2">
    <property type="entry name" value="CYCLIC NUCLEOTIDE PHOSPHODIESTERASE CBUA0032-RELATED"/>
    <property type="match status" value="1"/>
</dbReference>
<keyword evidence="2" id="KW-0378">Hydrolase</keyword>
<evidence type="ECO:0000256" key="1">
    <source>
        <dbReference type="ARBA" id="ARBA00022723"/>
    </source>
</evidence>
<dbReference type="Proteomes" id="UP000637980">
    <property type="component" value="Unassembled WGS sequence"/>
</dbReference>
<evidence type="ECO:0000259" key="5">
    <source>
        <dbReference type="Pfam" id="PF00149"/>
    </source>
</evidence>
<keyword evidence="1" id="KW-0479">Metal-binding</keyword>
<comment type="similarity">
    <text evidence="4">Belongs to the cyclic nucleotide phosphodiesterase class-III family.</text>
</comment>
<protein>
    <submittedName>
        <fullName evidence="6">3',5'-cyclic adenosine monophosphate phosphodiesterase CpdA</fullName>
    </submittedName>
</protein>
<dbReference type="Pfam" id="PF00149">
    <property type="entry name" value="Metallophos"/>
    <property type="match status" value="1"/>
</dbReference>
<evidence type="ECO:0000256" key="2">
    <source>
        <dbReference type="ARBA" id="ARBA00022801"/>
    </source>
</evidence>
<evidence type="ECO:0000256" key="3">
    <source>
        <dbReference type="ARBA" id="ARBA00023004"/>
    </source>
</evidence>
<keyword evidence="7" id="KW-1185">Reference proteome</keyword>
<dbReference type="EMBL" id="BMXE01000012">
    <property type="protein sequence ID" value="GHB49427.1"/>
    <property type="molecule type" value="Genomic_DNA"/>
</dbReference>
<dbReference type="InterPro" id="IPR050884">
    <property type="entry name" value="CNP_phosphodiesterase-III"/>
</dbReference>
<evidence type="ECO:0000313" key="7">
    <source>
        <dbReference type="Proteomes" id="UP000637980"/>
    </source>
</evidence>
<accession>A0ABQ3ETG2</accession>
<dbReference type="RefSeq" id="WP_189438896.1">
    <property type="nucleotide sequence ID" value="NZ_BMXE01000012.1"/>
</dbReference>
<evidence type="ECO:0000256" key="4">
    <source>
        <dbReference type="ARBA" id="ARBA00025742"/>
    </source>
</evidence>
<dbReference type="Gene3D" id="3.60.21.10">
    <property type="match status" value="1"/>
</dbReference>
<gene>
    <name evidence="6" type="primary">cpdA</name>
    <name evidence="6" type="ORF">GCM10007094_43340</name>
</gene>
<feature type="domain" description="Calcineurin-like phosphoesterase" evidence="5">
    <location>
        <begin position="10"/>
        <end position="203"/>
    </location>
</feature>